<name>A0A8S5MRU9_9CAUD</name>
<protein>
    <submittedName>
        <fullName evidence="1">Uncharacterized protein</fullName>
    </submittedName>
</protein>
<dbReference type="EMBL" id="BK014968">
    <property type="protein sequence ID" value="DAD84882.1"/>
    <property type="molecule type" value="Genomic_DNA"/>
</dbReference>
<sequence length="156" mass="17420">MKAKGTKQMDKLHQQVIRRYHTLCTLLNLTDEDRLALLSPYGCSSSLDMETHDLIDVCGALSRELDKRTEGVAIDKLRKRVMAAIGTYLKGEGRESNVGIIKAIACRATGYRSFNRIPKERLRNLIGLFNNKVKDAAAVEEITAYADLKAPKQLAN</sequence>
<reference evidence="1" key="1">
    <citation type="journal article" date="2021" name="Proc. Natl. Acad. Sci. U.S.A.">
        <title>A Catalog of Tens of Thousands of Viruses from Human Metagenomes Reveals Hidden Associations with Chronic Diseases.</title>
        <authorList>
            <person name="Tisza M.J."/>
            <person name="Buck C.B."/>
        </authorList>
    </citation>
    <scope>NUCLEOTIDE SEQUENCE</scope>
    <source>
        <strain evidence="1">CtfrL10</strain>
    </source>
</reference>
<organism evidence="1">
    <name type="scientific">Myoviridae sp. ctfrL10</name>
    <dbReference type="NCBI Taxonomy" id="2826678"/>
    <lineage>
        <taxon>Viruses</taxon>
        <taxon>Duplodnaviria</taxon>
        <taxon>Heunggongvirae</taxon>
        <taxon>Uroviricota</taxon>
        <taxon>Caudoviricetes</taxon>
    </lineage>
</organism>
<accession>A0A8S5MRU9</accession>
<proteinExistence type="predicted"/>
<evidence type="ECO:0000313" key="1">
    <source>
        <dbReference type="EMBL" id="DAD84882.1"/>
    </source>
</evidence>